<dbReference type="InterPro" id="IPR002018">
    <property type="entry name" value="CarbesteraseB"/>
</dbReference>
<keyword evidence="1" id="KW-0325">Glycoprotein</keyword>
<accession>A0A0P4WAE1</accession>
<dbReference type="Pfam" id="PF00135">
    <property type="entry name" value="COesterase"/>
    <property type="match status" value="1"/>
</dbReference>
<proteinExistence type="predicted"/>
<name>A0A0P4WAE1_SCYOL</name>
<evidence type="ECO:0000259" key="2">
    <source>
        <dbReference type="Pfam" id="PF00135"/>
    </source>
</evidence>
<protein>
    <recommendedName>
        <fullName evidence="2">Carboxylesterase type B domain-containing protein</fullName>
    </recommendedName>
</protein>
<dbReference type="InterPro" id="IPR029058">
    <property type="entry name" value="AB_hydrolase_fold"/>
</dbReference>
<feature type="domain" description="Carboxylesterase type B" evidence="2">
    <location>
        <begin position="17"/>
        <end position="102"/>
    </location>
</feature>
<dbReference type="AlphaFoldDB" id="A0A0P4WAE1"/>
<organism evidence="3">
    <name type="scientific">Scylla olivacea</name>
    <name type="common">Orange mud crab</name>
    <name type="synonym">Cancer olivacea</name>
    <dbReference type="NCBI Taxonomy" id="85551"/>
    <lineage>
        <taxon>Eukaryota</taxon>
        <taxon>Metazoa</taxon>
        <taxon>Ecdysozoa</taxon>
        <taxon>Arthropoda</taxon>
        <taxon>Crustacea</taxon>
        <taxon>Multicrustacea</taxon>
        <taxon>Malacostraca</taxon>
        <taxon>Eumalacostraca</taxon>
        <taxon>Eucarida</taxon>
        <taxon>Decapoda</taxon>
        <taxon>Pleocyemata</taxon>
        <taxon>Brachyura</taxon>
        <taxon>Eubrachyura</taxon>
        <taxon>Portunoidea</taxon>
        <taxon>Portunidae</taxon>
        <taxon>Portuninae</taxon>
        <taxon>Scylla</taxon>
    </lineage>
</organism>
<dbReference type="Gene3D" id="3.40.50.1820">
    <property type="entry name" value="alpha/beta hydrolase"/>
    <property type="match status" value="1"/>
</dbReference>
<dbReference type="SUPFAM" id="SSF53474">
    <property type="entry name" value="alpha/beta-Hydrolases"/>
    <property type="match status" value="1"/>
</dbReference>
<evidence type="ECO:0000313" key="3">
    <source>
        <dbReference type="EMBL" id="JAI62500.1"/>
    </source>
</evidence>
<reference evidence="3" key="1">
    <citation type="submission" date="2015-09" db="EMBL/GenBank/DDBJ databases">
        <title>Scylla olivacea transcriptome.</title>
        <authorList>
            <person name="Ikhwanuddin M."/>
        </authorList>
    </citation>
    <scope>NUCLEOTIDE SEQUENCE</scope>
</reference>
<dbReference type="EMBL" id="GDRN01078863">
    <property type="protein sequence ID" value="JAI62500.1"/>
    <property type="molecule type" value="Transcribed_RNA"/>
</dbReference>
<sequence>MKYCTYIQQAVFASTAQTEVPANDEWPKHTKETQHNYQHDHVLNVTSSQQRGPTLPLNELVYVFGAPLGSLGPLSAGLNFTNTEVTLSEAVITMWTNFIKTG</sequence>
<evidence type="ECO:0000256" key="1">
    <source>
        <dbReference type="ARBA" id="ARBA00023180"/>
    </source>
</evidence>